<dbReference type="Pfam" id="PF07687">
    <property type="entry name" value="M20_dimer"/>
    <property type="match status" value="1"/>
</dbReference>
<keyword evidence="9 11" id="KW-0862">Zinc</keyword>
<comment type="catalytic activity">
    <reaction evidence="1 11">
        <text>Release of the N-terminal residue from a tripeptide.</text>
        <dbReference type="EC" id="3.4.11.4"/>
    </reaction>
</comment>
<dbReference type="InterPro" id="IPR036264">
    <property type="entry name" value="Bact_exopeptidase_dim_dom"/>
</dbReference>
<evidence type="ECO:0000256" key="7">
    <source>
        <dbReference type="ARBA" id="ARBA00022723"/>
    </source>
</evidence>
<evidence type="ECO:0000256" key="4">
    <source>
        <dbReference type="ARBA" id="ARBA00022438"/>
    </source>
</evidence>
<dbReference type="PROSITE" id="PS00759">
    <property type="entry name" value="ARGE_DAPE_CPG2_2"/>
    <property type="match status" value="1"/>
</dbReference>
<sequence>MSNVVEKFINYISFDTRSNEEVETVPTTSGQLVLGKAIVKELEEMGMKEVSIDENGYVMATLPSNTTKEIPTIGFIAHMDTSPEISGKNINPKFIEDYDGKDIVLNEEKNVILSPKDFPELKDYIGRTLITTDGTTLLGADDKAGISEIVTAMEYLISNPEVKHGTIKIAFTPDEEVGRGADHFNVEKFNANLAYTLDGGAIGELEYENFNAASGKVTINGRSVHPGSAKGTMINSMLIAGEFMSMLPESETPATTEGYEGFYHIVTLNGGVEETKLQYIIRDFDEKSFEKRKEFMTSVVKKLNEKYGENTVEIEIKDQYRNMKEKIEPVKHVVDIAFQAMKEVNVVPKVQPIRGGTDGAMLSFKGLPTPNIFTGGHNFHGKYEYIPVYSMEKAVEVILKIIELYEKM</sequence>
<evidence type="ECO:0000256" key="6">
    <source>
        <dbReference type="ARBA" id="ARBA00022670"/>
    </source>
</evidence>
<feature type="binding site" evidence="11 13">
    <location>
        <position position="141"/>
    </location>
    <ligand>
        <name>Zn(2+)</name>
        <dbReference type="ChEBI" id="CHEBI:29105"/>
        <label>1</label>
    </ligand>
</feature>
<dbReference type="InterPro" id="IPR002933">
    <property type="entry name" value="Peptidase_M20"/>
</dbReference>
<dbReference type="NCBIfam" id="NF003976">
    <property type="entry name" value="PRK05469.1"/>
    <property type="match status" value="1"/>
</dbReference>
<dbReference type="AlphaFoldDB" id="A0A0E3GQC7"/>
<dbReference type="NCBIfam" id="TIGR01882">
    <property type="entry name" value="peptidase-T"/>
    <property type="match status" value="1"/>
</dbReference>
<dbReference type="GO" id="GO:0006508">
    <property type="term" value="P:proteolysis"/>
    <property type="evidence" value="ECO:0007669"/>
    <property type="project" value="UniProtKB-UniRule"/>
</dbReference>
<dbReference type="GO" id="GO:0043171">
    <property type="term" value="P:peptide catabolic process"/>
    <property type="evidence" value="ECO:0007669"/>
    <property type="project" value="UniProtKB-UniRule"/>
</dbReference>
<evidence type="ECO:0000256" key="1">
    <source>
        <dbReference type="ARBA" id="ARBA00000870"/>
    </source>
</evidence>
<keyword evidence="4 11" id="KW-0031">Aminopeptidase</keyword>
<dbReference type="RefSeq" id="WP_029163776.1">
    <property type="nucleotide sequence ID" value="NZ_CP009933.1"/>
</dbReference>
<evidence type="ECO:0000259" key="14">
    <source>
        <dbReference type="Pfam" id="PF07687"/>
    </source>
</evidence>
<proteinExistence type="inferred from homology"/>
<comment type="subcellular location">
    <subcellularLocation>
        <location evidence="2 11">Cytoplasm</location>
    </subcellularLocation>
</comment>
<dbReference type="InterPro" id="IPR001261">
    <property type="entry name" value="ArgE/DapE_CS"/>
</dbReference>
<dbReference type="Gene3D" id="3.30.70.360">
    <property type="match status" value="1"/>
</dbReference>
<evidence type="ECO:0000256" key="2">
    <source>
        <dbReference type="ARBA" id="ARBA00004496"/>
    </source>
</evidence>
<dbReference type="FunFam" id="3.30.70.360:FF:000002">
    <property type="entry name" value="Peptidase T"/>
    <property type="match status" value="1"/>
</dbReference>
<keyword evidence="7 11" id="KW-0479">Metal-binding</keyword>
<comment type="function">
    <text evidence="11">Cleaves the N-terminal amino acid of tripeptides.</text>
</comment>
<evidence type="ECO:0000256" key="11">
    <source>
        <dbReference type="HAMAP-Rule" id="MF_00550"/>
    </source>
</evidence>
<evidence type="ECO:0000313" key="16">
    <source>
        <dbReference type="Proteomes" id="UP000033115"/>
    </source>
</evidence>
<dbReference type="CDD" id="cd03892">
    <property type="entry name" value="M20_peptT"/>
    <property type="match status" value="1"/>
</dbReference>
<dbReference type="PROSITE" id="PS00758">
    <property type="entry name" value="ARGE_DAPE_CPG2_1"/>
    <property type="match status" value="1"/>
</dbReference>
<dbReference type="HOGENOM" id="CLU_053676_0_0_9"/>
<dbReference type="Pfam" id="PF01546">
    <property type="entry name" value="Peptidase_M20"/>
    <property type="match status" value="1"/>
</dbReference>
<dbReference type="PANTHER" id="PTHR42994:SF1">
    <property type="entry name" value="PEPTIDASE T"/>
    <property type="match status" value="1"/>
</dbReference>
<dbReference type="GO" id="GO:0008237">
    <property type="term" value="F:metallopeptidase activity"/>
    <property type="evidence" value="ECO:0007669"/>
    <property type="project" value="UniProtKB-KW"/>
</dbReference>
<dbReference type="InterPro" id="IPR010161">
    <property type="entry name" value="Peptidase_M20B"/>
</dbReference>
<dbReference type="PIRSF" id="PIRSF037215">
    <property type="entry name" value="Peptidase_M20B"/>
    <property type="match status" value="1"/>
</dbReference>
<dbReference type="Gene3D" id="3.40.630.10">
    <property type="entry name" value="Zn peptidases"/>
    <property type="match status" value="1"/>
</dbReference>
<feature type="domain" description="Peptidase M20 dimerisation" evidence="14">
    <location>
        <begin position="207"/>
        <end position="310"/>
    </location>
</feature>
<evidence type="ECO:0000256" key="12">
    <source>
        <dbReference type="PIRSR" id="PIRSR037215-1"/>
    </source>
</evidence>
<evidence type="ECO:0000256" key="8">
    <source>
        <dbReference type="ARBA" id="ARBA00022801"/>
    </source>
</evidence>
<dbReference type="SUPFAM" id="SSF53187">
    <property type="entry name" value="Zn-dependent exopeptidases"/>
    <property type="match status" value="1"/>
</dbReference>
<dbReference type="KEGG" id="csq:CSCA_1216"/>
<keyword evidence="5 11" id="KW-0963">Cytoplasm</keyword>
<dbReference type="GO" id="GO:0045148">
    <property type="term" value="F:tripeptide aminopeptidase activity"/>
    <property type="evidence" value="ECO:0007669"/>
    <property type="project" value="UniProtKB-UniRule"/>
</dbReference>
<dbReference type="STRING" id="1548.CSCA_1216"/>
<organism evidence="15 16">
    <name type="scientific">Clostridium scatologenes</name>
    <dbReference type="NCBI Taxonomy" id="1548"/>
    <lineage>
        <taxon>Bacteria</taxon>
        <taxon>Bacillati</taxon>
        <taxon>Bacillota</taxon>
        <taxon>Clostridia</taxon>
        <taxon>Eubacteriales</taxon>
        <taxon>Clostridiaceae</taxon>
        <taxon>Clostridium</taxon>
    </lineage>
</organism>
<keyword evidence="8 11" id="KW-0378">Hydrolase</keyword>
<comment type="similarity">
    <text evidence="3 11">Belongs to the peptidase M20B family.</text>
</comment>
<keyword evidence="10 11" id="KW-0482">Metalloprotease</keyword>
<protein>
    <recommendedName>
        <fullName evidence="11">Peptidase T</fullName>
        <ecNumber evidence="11">3.4.11.4</ecNumber>
    </recommendedName>
    <alternativeName>
        <fullName evidence="11">Aminotripeptidase</fullName>
        <shortName evidence="11">Tripeptidase</shortName>
    </alternativeName>
    <alternativeName>
        <fullName evidence="11">Tripeptide aminopeptidase</fullName>
    </alternativeName>
</protein>
<feature type="active site" evidence="11 12">
    <location>
        <position position="80"/>
    </location>
</feature>
<dbReference type="SUPFAM" id="SSF55031">
    <property type="entry name" value="Bacterial exopeptidase dimerisation domain"/>
    <property type="match status" value="1"/>
</dbReference>
<evidence type="ECO:0000256" key="10">
    <source>
        <dbReference type="ARBA" id="ARBA00023049"/>
    </source>
</evidence>
<dbReference type="InterPro" id="IPR011650">
    <property type="entry name" value="Peptidase_M20_dimer"/>
</dbReference>
<dbReference type="PANTHER" id="PTHR42994">
    <property type="entry name" value="PEPTIDASE T"/>
    <property type="match status" value="1"/>
</dbReference>
<accession>A0A0E3GQC7</accession>
<keyword evidence="16" id="KW-1185">Reference proteome</keyword>
<dbReference type="Proteomes" id="UP000033115">
    <property type="component" value="Chromosome"/>
</dbReference>
<evidence type="ECO:0000256" key="13">
    <source>
        <dbReference type="PIRSR" id="PIRSR037215-2"/>
    </source>
</evidence>
<keyword evidence="6 11" id="KW-0645">Protease</keyword>
<gene>
    <name evidence="11" type="primary">pepT</name>
    <name evidence="15" type="ORF">CSCA_1216</name>
</gene>
<dbReference type="MEROPS" id="M20.003"/>
<feature type="binding site" evidence="11 13">
    <location>
        <position position="176"/>
    </location>
    <ligand>
        <name>Zn(2+)</name>
        <dbReference type="ChEBI" id="CHEBI:29105"/>
        <label>2</label>
    </ligand>
</feature>
<dbReference type="NCBIfam" id="NF009920">
    <property type="entry name" value="PRK13381.1"/>
    <property type="match status" value="1"/>
</dbReference>
<dbReference type="EMBL" id="CP009933">
    <property type="protein sequence ID" value="AKA68341.1"/>
    <property type="molecule type" value="Genomic_DNA"/>
</dbReference>
<comment type="cofactor">
    <cofactor evidence="11 13">
        <name>Zn(2+)</name>
        <dbReference type="ChEBI" id="CHEBI:29105"/>
    </cofactor>
    <text evidence="11 13">Binds 2 Zn(2+) ions per subunit.</text>
</comment>
<name>A0A0E3GQC7_CLOSL</name>
<feature type="active site" description="Proton acceptor" evidence="11 12">
    <location>
        <position position="175"/>
    </location>
</feature>
<evidence type="ECO:0000256" key="3">
    <source>
        <dbReference type="ARBA" id="ARBA00009692"/>
    </source>
</evidence>
<feature type="binding site" evidence="11 13">
    <location>
        <position position="198"/>
    </location>
    <ligand>
        <name>Zn(2+)</name>
        <dbReference type="ChEBI" id="CHEBI:29105"/>
        <label>1</label>
    </ligand>
</feature>
<dbReference type="GO" id="GO:0008270">
    <property type="term" value="F:zinc ion binding"/>
    <property type="evidence" value="ECO:0007669"/>
    <property type="project" value="UniProtKB-UniRule"/>
</dbReference>
<evidence type="ECO:0000256" key="5">
    <source>
        <dbReference type="ARBA" id="ARBA00022490"/>
    </source>
</evidence>
<feature type="binding site" evidence="11 13">
    <location>
        <position position="78"/>
    </location>
    <ligand>
        <name>Zn(2+)</name>
        <dbReference type="ChEBI" id="CHEBI:29105"/>
        <label>1</label>
    </ligand>
</feature>
<feature type="binding site" evidence="11 13">
    <location>
        <position position="380"/>
    </location>
    <ligand>
        <name>Zn(2+)</name>
        <dbReference type="ChEBI" id="CHEBI:29105"/>
        <label>2</label>
    </ligand>
</feature>
<reference evidence="15 16" key="1">
    <citation type="journal article" date="2015" name="J. Biotechnol.">
        <title>Complete genome sequence of a malodorant-producing acetogen, Clostridium scatologenes ATCC 25775(T).</title>
        <authorList>
            <person name="Zhu Z."/>
            <person name="Guo T."/>
            <person name="Zheng H."/>
            <person name="Song T."/>
            <person name="Ouyang P."/>
            <person name="Xie J."/>
        </authorList>
    </citation>
    <scope>NUCLEOTIDE SEQUENCE [LARGE SCALE GENOMIC DNA]</scope>
    <source>
        <strain evidence="15 16">ATCC 25775</strain>
    </source>
</reference>
<feature type="binding site" evidence="11 13">
    <location>
        <position position="141"/>
    </location>
    <ligand>
        <name>Zn(2+)</name>
        <dbReference type="ChEBI" id="CHEBI:29105"/>
        <label>2</label>
    </ligand>
</feature>
<dbReference type="GO" id="GO:0005829">
    <property type="term" value="C:cytosol"/>
    <property type="evidence" value="ECO:0007669"/>
    <property type="project" value="TreeGrafter"/>
</dbReference>
<evidence type="ECO:0000256" key="9">
    <source>
        <dbReference type="ARBA" id="ARBA00022833"/>
    </source>
</evidence>
<dbReference type="HAMAP" id="MF_00550">
    <property type="entry name" value="Aminopeptidase_M20"/>
    <property type="match status" value="1"/>
</dbReference>
<dbReference type="EC" id="3.4.11.4" evidence="11"/>
<evidence type="ECO:0000313" key="15">
    <source>
        <dbReference type="EMBL" id="AKA68341.1"/>
    </source>
</evidence>